<keyword evidence="3" id="KW-1185">Reference proteome</keyword>
<feature type="compositionally biased region" description="Low complexity" evidence="1">
    <location>
        <begin position="319"/>
        <end position="334"/>
    </location>
</feature>
<dbReference type="InterPro" id="IPR010756">
    <property type="entry name" value="Tls1-like"/>
</dbReference>
<dbReference type="EMBL" id="MU404365">
    <property type="protein sequence ID" value="KAI1607878.1"/>
    <property type="molecule type" value="Genomic_DNA"/>
</dbReference>
<feature type="compositionally biased region" description="Basic and acidic residues" evidence="1">
    <location>
        <begin position="296"/>
        <end position="317"/>
    </location>
</feature>
<dbReference type="Proteomes" id="UP001203852">
    <property type="component" value="Unassembled WGS sequence"/>
</dbReference>
<feature type="region of interest" description="Disordered" evidence="1">
    <location>
        <begin position="142"/>
        <end position="186"/>
    </location>
</feature>
<evidence type="ECO:0000256" key="1">
    <source>
        <dbReference type="SAM" id="MobiDB-lite"/>
    </source>
</evidence>
<name>A0AAN6DM60_9EURO</name>
<comment type="caution">
    <text evidence="2">The sequence shown here is derived from an EMBL/GenBank/DDBJ whole genome shotgun (WGS) entry which is preliminary data.</text>
</comment>
<feature type="region of interest" description="Disordered" evidence="1">
    <location>
        <begin position="279"/>
        <end position="363"/>
    </location>
</feature>
<evidence type="ECO:0000313" key="2">
    <source>
        <dbReference type="EMBL" id="KAI1607878.1"/>
    </source>
</evidence>
<evidence type="ECO:0000313" key="3">
    <source>
        <dbReference type="Proteomes" id="UP001203852"/>
    </source>
</evidence>
<organism evidence="2 3">
    <name type="scientific">Exophiala viscosa</name>
    <dbReference type="NCBI Taxonomy" id="2486360"/>
    <lineage>
        <taxon>Eukaryota</taxon>
        <taxon>Fungi</taxon>
        <taxon>Dikarya</taxon>
        <taxon>Ascomycota</taxon>
        <taxon>Pezizomycotina</taxon>
        <taxon>Eurotiomycetes</taxon>
        <taxon>Chaetothyriomycetidae</taxon>
        <taxon>Chaetothyriales</taxon>
        <taxon>Herpotrichiellaceae</taxon>
        <taxon>Exophiala</taxon>
    </lineage>
</organism>
<feature type="region of interest" description="Disordered" evidence="1">
    <location>
        <begin position="208"/>
        <end position="257"/>
    </location>
</feature>
<proteinExistence type="predicted"/>
<feature type="compositionally biased region" description="Polar residues" evidence="1">
    <location>
        <begin position="145"/>
        <end position="160"/>
    </location>
</feature>
<feature type="compositionally biased region" description="Acidic residues" evidence="1">
    <location>
        <begin position="285"/>
        <end position="295"/>
    </location>
</feature>
<feature type="compositionally biased region" description="Basic and acidic residues" evidence="1">
    <location>
        <begin position="248"/>
        <end position="257"/>
    </location>
</feature>
<sequence>MEEVAVFRATKRRKTARPHREASLESAPPATSTSSGIENAKYVAPVLEERNVGNGDGDDEVEVTNLIRARKTHRKHVAGVRFSNTKSLPENEARNTESPIIRTDQPPEKPMDITSRFVSSTGQVVNVDRHMVDFVDSELARRRYQTGSSDTPQPLPQQATGMLPAPEAPGSEGPKTAAQADPATNHQLAEIDLGSSAQERNLARTQLALERARLGLPPLDEESKPQKPRKPRLGRDGKPMRPRPRKGRNSEDIARDALVEQLMRENKLGLYDADQLVQQRQAAAEDAEEESDGSDADERLAEQFRQDFLDAMAERQKSKPASQAKGPAGAAAEAKGPKLGGSRSARAKMAQTQQQQASGPGKK</sequence>
<gene>
    <name evidence="2" type="ORF">EDD36DRAFT_469759</name>
</gene>
<feature type="region of interest" description="Disordered" evidence="1">
    <location>
        <begin position="1"/>
        <end position="38"/>
    </location>
</feature>
<dbReference type="AlphaFoldDB" id="A0AAN6DM60"/>
<feature type="region of interest" description="Disordered" evidence="1">
    <location>
        <begin position="71"/>
        <end position="110"/>
    </location>
</feature>
<reference evidence="2" key="1">
    <citation type="journal article" date="2022" name="bioRxiv">
        <title>Deciphering the potential niche of two novel black yeast fungi from a biological soil crust based on their genomes, phenotypes, and melanin regulation.</title>
        <authorList>
            <consortium name="DOE Joint Genome Institute"/>
            <person name="Carr E.C."/>
            <person name="Barton Q."/>
            <person name="Grambo S."/>
            <person name="Sullivan M."/>
            <person name="Renfro C.M."/>
            <person name="Kuo A."/>
            <person name="Pangilinan J."/>
            <person name="Lipzen A."/>
            <person name="Keymanesh K."/>
            <person name="Savage E."/>
            <person name="Barry K."/>
            <person name="Grigoriev I.V."/>
            <person name="Riekhof W.R."/>
            <person name="Harris S.S."/>
        </authorList>
    </citation>
    <scope>NUCLEOTIDE SEQUENCE</scope>
    <source>
        <strain evidence="2">JF 03-4F</strain>
    </source>
</reference>
<accession>A0AAN6DM60</accession>
<protein>
    <submittedName>
        <fullName evidence="2">Uncharacterized protein</fullName>
    </submittedName>
</protein>
<feature type="compositionally biased region" description="Polar residues" evidence="1">
    <location>
        <begin position="350"/>
        <end position="363"/>
    </location>
</feature>
<dbReference type="Pfam" id="PF07052">
    <property type="entry name" value="Hep_59"/>
    <property type="match status" value="1"/>
</dbReference>